<dbReference type="PANTHER" id="PTHR45947:SF3">
    <property type="entry name" value="SULFOQUINOVOSYL TRANSFERASE SQD2"/>
    <property type="match status" value="1"/>
</dbReference>
<feature type="domain" description="Glycosyltransferase subfamily 4-like N-terminal" evidence="2">
    <location>
        <begin position="14"/>
        <end position="186"/>
    </location>
</feature>
<dbReference type="Pfam" id="PF13439">
    <property type="entry name" value="Glyco_transf_4"/>
    <property type="match status" value="1"/>
</dbReference>
<accession>A0ABS0J5D2</accession>
<dbReference type="SUPFAM" id="SSF53756">
    <property type="entry name" value="UDP-Glycosyltransferase/glycogen phosphorylase"/>
    <property type="match status" value="1"/>
</dbReference>
<keyword evidence="4" id="KW-1185">Reference proteome</keyword>
<dbReference type="InterPro" id="IPR028098">
    <property type="entry name" value="Glyco_trans_4-like_N"/>
</dbReference>
<sequence>MKVAIVHYWLVGMRGGEKVVEALCRMYPQADIFTHVVDRTRLSRELLAHDIRTTFIGRLPGAVRHYKKYLPLMPLALEQLDLRGYDLVISSESGPAKGVLTRADTPHVCYCHSPMRYLWDFYQDYLEEAGWFMRGMMRPWFHYLRMWDAVSAMRVDRCVANSRTVAARIRKHWRRDAVVVTPPVDVGALAPAELSRPTEGAPYLCLGQLVGYKRVDLAVRACTATGRPLVVAGEGEMHRALEAVAGPTVRFVGRLDDADMRAIYARSRALLFPGEEDFGMVPVEAMACGRPVIAYGRGGALETVVDGETGLFFDAQDVDALVAALDRFEREEQRFDPLHIAAHARSFGEERFQTEFGVVVEETLRDVAGPGRAQALRR</sequence>
<dbReference type="Gene3D" id="3.40.50.2000">
    <property type="entry name" value="Glycogen Phosphorylase B"/>
    <property type="match status" value="2"/>
</dbReference>
<name>A0ABS0J5D2_9BACT</name>
<feature type="domain" description="Glycosyl transferase family 1" evidence="1">
    <location>
        <begin position="197"/>
        <end position="333"/>
    </location>
</feature>
<comment type="caution">
    <text evidence="3">The sequence shown here is derived from an EMBL/GenBank/DDBJ whole genome shotgun (WGS) entry which is preliminary data.</text>
</comment>
<evidence type="ECO:0000259" key="1">
    <source>
        <dbReference type="Pfam" id="PF00534"/>
    </source>
</evidence>
<dbReference type="PANTHER" id="PTHR45947">
    <property type="entry name" value="SULFOQUINOVOSYL TRANSFERASE SQD2"/>
    <property type="match status" value="1"/>
</dbReference>
<dbReference type="InterPro" id="IPR001296">
    <property type="entry name" value="Glyco_trans_1"/>
</dbReference>
<dbReference type="RefSeq" id="WP_196609727.1">
    <property type="nucleotide sequence ID" value="NZ_VRYY01000332.1"/>
</dbReference>
<dbReference type="EMBL" id="VRYY01000332">
    <property type="protein sequence ID" value="MBG3877631.1"/>
    <property type="molecule type" value="Genomic_DNA"/>
</dbReference>
<evidence type="ECO:0000259" key="2">
    <source>
        <dbReference type="Pfam" id="PF13439"/>
    </source>
</evidence>
<reference evidence="3 4" key="1">
    <citation type="submission" date="2019-08" db="EMBL/GenBank/DDBJ databases">
        <authorList>
            <person name="Luo N."/>
        </authorList>
    </citation>
    <scope>NUCLEOTIDE SEQUENCE [LARGE SCALE GENOMIC DNA]</scope>
    <source>
        <strain evidence="3 4">NCIMB 9442</strain>
    </source>
</reference>
<organism evidence="3 4">
    <name type="scientific">Nitratidesulfovibrio oxamicus</name>
    <dbReference type="NCBI Taxonomy" id="32016"/>
    <lineage>
        <taxon>Bacteria</taxon>
        <taxon>Pseudomonadati</taxon>
        <taxon>Thermodesulfobacteriota</taxon>
        <taxon>Desulfovibrionia</taxon>
        <taxon>Desulfovibrionales</taxon>
        <taxon>Desulfovibrionaceae</taxon>
        <taxon>Nitratidesulfovibrio</taxon>
    </lineage>
</organism>
<evidence type="ECO:0000313" key="3">
    <source>
        <dbReference type="EMBL" id="MBG3877631.1"/>
    </source>
</evidence>
<dbReference type="Proteomes" id="UP001194469">
    <property type="component" value="Unassembled WGS sequence"/>
</dbReference>
<gene>
    <name evidence="3" type="ORF">FVW20_11560</name>
</gene>
<dbReference type="InterPro" id="IPR050194">
    <property type="entry name" value="Glycosyltransferase_grp1"/>
</dbReference>
<protein>
    <submittedName>
        <fullName evidence="3">Glycosyltransferase family 4 protein</fullName>
    </submittedName>
</protein>
<evidence type="ECO:0000313" key="4">
    <source>
        <dbReference type="Proteomes" id="UP001194469"/>
    </source>
</evidence>
<proteinExistence type="predicted"/>
<dbReference type="Pfam" id="PF00534">
    <property type="entry name" value="Glycos_transf_1"/>
    <property type="match status" value="1"/>
</dbReference>